<evidence type="ECO:0000256" key="1">
    <source>
        <dbReference type="ARBA" id="ARBA00001579"/>
    </source>
</evidence>
<proteinExistence type="inferred from homology"/>
<dbReference type="CDD" id="cd00610">
    <property type="entry name" value="OAT_like"/>
    <property type="match status" value="1"/>
</dbReference>
<dbReference type="EMBL" id="QBKR01000001">
    <property type="protein sequence ID" value="PTX64813.1"/>
    <property type="molecule type" value="Genomic_DNA"/>
</dbReference>
<comment type="caution">
    <text evidence="11">The sequence shown here is derived from an EMBL/GenBank/DDBJ whole genome shotgun (WGS) entry which is preliminary data.</text>
</comment>
<reference evidence="11 12" key="1">
    <citation type="submission" date="2018-04" db="EMBL/GenBank/DDBJ databases">
        <title>Genomic Encyclopedia of Archaeal and Bacterial Type Strains, Phase II (KMG-II): from individual species to whole genera.</title>
        <authorList>
            <person name="Goeker M."/>
        </authorList>
    </citation>
    <scope>NUCLEOTIDE SEQUENCE [LARGE SCALE GENOMIC DNA]</scope>
    <source>
        <strain evidence="11 12">DSM 45787</strain>
    </source>
</reference>
<evidence type="ECO:0000256" key="7">
    <source>
        <dbReference type="ARBA" id="ARBA00022898"/>
    </source>
</evidence>
<dbReference type="Proteomes" id="UP000244240">
    <property type="component" value="Unassembled WGS sequence"/>
</dbReference>
<dbReference type="GO" id="GO:0030170">
    <property type="term" value="F:pyridoxal phosphate binding"/>
    <property type="evidence" value="ECO:0007669"/>
    <property type="project" value="InterPro"/>
</dbReference>
<evidence type="ECO:0000256" key="3">
    <source>
        <dbReference type="ARBA" id="ARBA00004819"/>
    </source>
</evidence>
<accession>A0A2T6C957</accession>
<evidence type="ECO:0000256" key="6">
    <source>
        <dbReference type="ARBA" id="ARBA00022490"/>
    </source>
</evidence>
<evidence type="ECO:0000256" key="8">
    <source>
        <dbReference type="ARBA" id="ARBA00023235"/>
    </source>
</evidence>
<dbReference type="RefSeq" id="WP_108021305.1">
    <property type="nucleotide sequence ID" value="NZ_QBKR01000001.1"/>
</dbReference>
<dbReference type="GO" id="GO:0006779">
    <property type="term" value="P:porphyrin-containing compound biosynthetic process"/>
    <property type="evidence" value="ECO:0007669"/>
    <property type="project" value="UniProtKB-KW"/>
</dbReference>
<comment type="cofactor">
    <cofactor evidence="2">
        <name>pyridoxal 5'-phosphate</name>
        <dbReference type="ChEBI" id="CHEBI:597326"/>
    </cofactor>
</comment>
<evidence type="ECO:0000256" key="2">
    <source>
        <dbReference type="ARBA" id="ARBA00001933"/>
    </source>
</evidence>
<gene>
    <name evidence="11" type="ORF">C8P63_10129</name>
</gene>
<name>A0A2T6C957_9BACL</name>
<evidence type="ECO:0000256" key="4">
    <source>
        <dbReference type="ARBA" id="ARBA00008981"/>
    </source>
</evidence>
<dbReference type="PANTHER" id="PTHR43713:SF3">
    <property type="entry name" value="GLUTAMATE-1-SEMIALDEHYDE 2,1-AMINOMUTASE 1, CHLOROPLASTIC-RELATED"/>
    <property type="match status" value="1"/>
</dbReference>
<evidence type="ECO:0000313" key="12">
    <source>
        <dbReference type="Proteomes" id="UP000244240"/>
    </source>
</evidence>
<dbReference type="InterPro" id="IPR015421">
    <property type="entry name" value="PyrdxlP-dep_Trfase_major"/>
</dbReference>
<evidence type="ECO:0000256" key="5">
    <source>
        <dbReference type="ARBA" id="ARBA00012143"/>
    </source>
</evidence>
<comment type="pathway">
    <text evidence="3">Porphyrin-containing compound metabolism; protoporphyrin-IX biosynthesis; 5-aminolevulinate from L-glutamyl-tRNA(Glu): step 2/2.</text>
</comment>
<keyword evidence="6" id="KW-0963">Cytoplasm</keyword>
<dbReference type="InterPro" id="IPR015424">
    <property type="entry name" value="PyrdxlP-dep_Trfase"/>
</dbReference>
<dbReference type="InterPro" id="IPR005814">
    <property type="entry name" value="Aminotrans_3"/>
</dbReference>
<dbReference type="AlphaFoldDB" id="A0A2T6C957"/>
<dbReference type="GO" id="GO:0008483">
    <property type="term" value="F:transaminase activity"/>
    <property type="evidence" value="ECO:0007669"/>
    <property type="project" value="InterPro"/>
</dbReference>
<dbReference type="Pfam" id="PF00202">
    <property type="entry name" value="Aminotran_3"/>
    <property type="match status" value="1"/>
</dbReference>
<dbReference type="InterPro" id="IPR015422">
    <property type="entry name" value="PyrdxlP-dep_Trfase_small"/>
</dbReference>
<keyword evidence="9" id="KW-0627">Porphyrin biosynthesis</keyword>
<evidence type="ECO:0000256" key="10">
    <source>
        <dbReference type="RuleBase" id="RU003560"/>
    </source>
</evidence>
<comment type="similarity">
    <text evidence="4">Belongs to the class-III pyridoxal-phosphate-dependent aminotransferase family. HemL subfamily.</text>
</comment>
<dbReference type="FunFam" id="3.40.640.10:FF:000021">
    <property type="entry name" value="Glutamate-1-semialdehyde 2,1-aminomutase"/>
    <property type="match status" value="1"/>
</dbReference>
<evidence type="ECO:0000256" key="9">
    <source>
        <dbReference type="ARBA" id="ARBA00023244"/>
    </source>
</evidence>
<evidence type="ECO:0000313" key="11">
    <source>
        <dbReference type="EMBL" id="PTX64813.1"/>
    </source>
</evidence>
<keyword evidence="8" id="KW-0413">Isomerase</keyword>
<dbReference type="Gene3D" id="3.40.640.10">
    <property type="entry name" value="Type I PLP-dependent aspartate aminotransferase-like (Major domain)"/>
    <property type="match status" value="1"/>
</dbReference>
<keyword evidence="7 10" id="KW-0663">Pyridoxal phosphate</keyword>
<dbReference type="SUPFAM" id="SSF53383">
    <property type="entry name" value="PLP-dependent transferases"/>
    <property type="match status" value="1"/>
</dbReference>
<dbReference type="OrthoDB" id="9807885at2"/>
<dbReference type="PANTHER" id="PTHR43713">
    <property type="entry name" value="GLUTAMATE-1-SEMIALDEHYDE 2,1-AMINOMUTASE"/>
    <property type="match status" value="1"/>
</dbReference>
<dbReference type="PROSITE" id="PS00600">
    <property type="entry name" value="AA_TRANSFER_CLASS_3"/>
    <property type="match status" value="1"/>
</dbReference>
<keyword evidence="12" id="KW-1185">Reference proteome</keyword>
<dbReference type="InterPro" id="IPR049704">
    <property type="entry name" value="Aminotrans_3_PPA_site"/>
</dbReference>
<comment type="catalytic activity">
    <reaction evidence="1">
        <text>(S)-4-amino-5-oxopentanoate = 5-aminolevulinate</text>
        <dbReference type="Rhea" id="RHEA:14265"/>
        <dbReference type="ChEBI" id="CHEBI:57501"/>
        <dbReference type="ChEBI" id="CHEBI:356416"/>
        <dbReference type="EC" id="5.4.3.8"/>
    </reaction>
</comment>
<dbReference type="NCBIfam" id="NF000818">
    <property type="entry name" value="PRK00062.1"/>
    <property type="match status" value="1"/>
</dbReference>
<dbReference type="EC" id="5.4.3.8" evidence="5"/>
<organism evidence="11 12">
    <name type="scientific">Melghirimyces profundicolus</name>
    <dbReference type="NCBI Taxonomy" id="1242148"/>
    <lineage>
        <taxon>Bacteria</taxon>
        <taxon>Bacillati</taxon>
        <taxon>Bacillota</taxon>
        <taxon>Bacilli</taxon>
        <taxon>Bacillales</taxon>
        <taxon>Thermoactinomycetaceae</taxon>
        <taxon>Melghirimyces</taxon>
    </lineage>
</organism>
<dbReference type="Gene3D" id="3.90.1150.10">
    <property type="entry name" value="Aspartate Aminotransferase, domain 1"/>
    <property type="match status" value="1"/>
</dbReference>
<sequence>MATPAKPVHPLLDRTRRSAELYEEAARYMPGGVTANIKHFDPYPLFMESASGARLYDVDSNDYIDYNLCYGALMLGHGHPQVLEAVREQLSRMGTPVFGTPHEMEVEMAKKLAALVPGVETVRFTNSGMEATLFALRLARAWTGKRKVAKFEGHYHGGYDQVLVSVSTRERKRGAPPEARADSMGVPEEIREQTVVLPFNDWETTESVLDRQAEELGAVILEPVQAGFIPPDPEFLSKLREYTHRHGIPLIFDEVKTGFRMGLSGAQGRFGVIPDLTALGKVLGGGFPIGAVGGRREIMELASPVRSGDILGGDKGAQGSEVLFHSGTYNGHPTVLSAGLATIRVLEKAGAFEAVEKATTKLRQGMEEILLRRGFIAQSVGTGTIFNLVFGDHPVREAQDVLRSDLTMRRRLDHLLLEQGIYIKPLNRFSLSTAHVDAEVNETLTRFEAGVKQLRRG</sequence>
<protein>
    <recommendedName>
        <fullName evidence="5">glutamate-1-semialdehyde 2,1-aminomutase</fullName>
        <ecNumber evidence="5">5.4.3.8</ecNumber>
    </recommendedName>
</protein>
<dbReference type="GO" id="GO:0042286">
    <property type="term" value="F:glutamate-1-semialdehyde 2,1-aminomutase activity"/>
    <property type="evidence" value="ECO:0007669"/>
    <property type="project" value="UniProtKB-EC"/>
</dbReference>